<dbReference type="EMBL" id="AAAIXK010000003">
    <property type="protein sequence ID" value="EAC5550229.1"/>
    <property type="molecule type" value="Genomic_DNA"/>
</dbReference>
<dbReference type="Proteomes" id="UP000365297">
    <property type="component" value="Unassembled WGS sequence"/>
</dbReference>
<evidence type="ECO:0000313" key="2">
    <source>
        <dbReference type="Proteomes" id="UP000365297"/>
    </source>
</evidence>
<evidence type="ECO:0000313" key="1">
    <source>
        <dbReference type="EMBL" id="EAC5550229.1"/>
    </source>
</evidence>
<accession>A0A9P1WUK1</accession>
<proteinExistence type="predicted"/>
<comment type="caution">
    <text evidence="1">The sequence shown here is derived from an EMBL/GenBank/DDBJ whole genome shotgun (WGS) entry which is preliminary data.</text>
</comment>
<sequence length="98" mass="10825">MGYTVLKDFTDLSSNHIYRAGDKFPREGEEVTEERLAELAGSDNKRGEPMIEKLVAEDEVNEASFPEALPGGYYLLSDGSKVRGKEAAQKAEDKLVSE</sequence>
<organism evidence="1 2">
    <name type="scientific">Listeria monocytogenes</name>
    <dbReference type="NCBI Taxonomy" id="1639"/>
    <lineage>
        <taxon>Bacteria</taxon>
        <taxon>Bacillati</taxon>
        <taxon>Bacillota</taxon>
        <taxon>Bacilli</taxon>
        <taxon>Bacillales</taxon>
        <taxon>Listeriaceae</taxon>
        <taxon>Listeria</taxon>
    </lineage>
</organism>
<dbReference type="AlphaFoldDB" id="A0A9P1WUK1"/>
<gene>
    <name evidence="1" type="ORF">ARY78_07300</name>
</gene>
<reference evidence="1 2" key="1">
    <citation type="submission" date="2018-06" db="EMBL/GenBank/DDBJ databases">
        <authorList>
            <consortium name="GenomeTrakr: Next Generation Sequencing Network for Food Pathogen Tracability"/>
        </authorList>
    </citation>
    <scope>NUCLEOTIDE SEQUENCE [LARGE SCALE GENOMIC DNA]</scope>
    <source>
        <strain evidence="1 2">FDA00007096</strain>
    </source>
</reference>
<protein>
    <submittedName>
        <fullName evidence="1">Uncharacterized protein</fullName>
    </submittedName>
</protein>
<name>A0A9P1WUK1_LISMN</name>